<evidence type="ECO:0000256" key="3">
    <source>
        <dbReference type="SAM" id="MobiDB-lite"/>
    </source>
</evidence>
<feature type="region of interest" description="Disordered" evidence="3">
    <location>
        <begin position="244"/>
        <end position="283"/>
    </location>
</feature>
<dbReference type="PANTHER" id="PTHR10460">
    <property type="entry name" value="ABL INTERACTOR FAMILY MEMBER"/>
    <property type="match status" value="1"/>
</dbReference>
<keyword evidence="5" id="KW-1185">Reference proteome</keyword>
<gene>
    <name evidence="4" type="ORF">MKW94_026615</name>
</gene>
<dbReference type="AlphaFoldDB" id="A0AA41V0J5"/>
<comment type="caution">
    <text evidence="4">The sequence shown here is derived from an EMBL/GenBank/DDBJ whole genome shotgun (WGS) entry which is preliminary data.</text>
</comment>
<comment type="function">
    <text evidence="2">Involved in regulation of actin and microtubule organization. Part of a WAVE complex that activates the Arp2/3 complex.</text>
</comment>
<organism evidence="4 5">
    <name type="scientific">Papaver nudicaule</name>
    <name type="common">Iceland poppy</name>
    <dbReference type="NCBI Taxonomy" id="74823"/>
    <lineage>
        <taxon>Eukaryota</taxon>
        <taxon>Viridiplantae</taxon>
        <taxon>Streptophyta</taxon>
        <taxon>Embryophyta</taxon>
        <taxon>Tracheophyta</taxon>
        <taxon>Spermatophyta</taxon>
        <taxon>Magnoliopsida</taxon>
        <taxon>Ranunculales</taxon>
        <taxon>Papaveraceae</taxon>
        <taxon>Papaveroideae</taxon>
        <taxon>Papaver</taxon>
    </lineage>
</organism>
<evidence type="ECO:0008006" key="6">
    <source>
        <dbReference type="Google" id="ProtNLM"/>
    </source>
</evidence>
<evidence type="ECO:0000313" key="5">
    <source>
        <dbReference type="Proteomes" id="UP001177140"/>
    </source>
</evidence>
<proteinExistence type="inferred from homology"/>
<dbReference type="Proteomes" id="UP001177140">
    <property type="component" value="Unassembled WGS sequence"/>
</dbReference>
<evidence type="ECO:0000256" key="2">
    <source>
        <dbReference type="ARBA" id="ARBA00025223"/>
    </source>
</evidence>
<comment type="similarity">
    <text evidence="1">Belongs to the ABI family.</text>
</comment>
<dbReference type="EMBL" id="JAJJMA010064191">
    <property type="protein sequence ID" value="MCL7027077.1"/>
    <property type="molecule type" value="Genomic_DNA"/>
</dbReference>
<dbReference type="InterPro" id="IPR028457">
    <property type="entry name" value="ABI"/>
</dbReference>
<dbReference type="Gene3D" id="6.10.140.1620">
    <property type="match status" value="1"/>
</dbReference>
<feature type="region of interest" description="Disordered" evidence="3">
    <location>
        <begin position="1"/>
        <end position="26"/>
    </location>
</feature>
<reference evidence="4" key="1">
    <citation type="submission" date="2022-03" db="EMBL/GenBank/DDBJ databases">
        <title>A functionally conserved STORR gene fusion in Papaver species that diverged 16.8 million years ago.</title>
        <authorList>
            <person name="Catania T."/>
        </authorList>
    </citation>
    <scope>NUCLEOTIDE SEQUENCE</scope>
    <source>
        <strain evidence="4">S-191538</strain>
    </source>
</reference>
<accession>A0AA41V0J5</accession>
<feature type="compositionally biased region" description="Basic and acidic residues" evidence="3">
    <location>
        <begin position="244"/>
        <end position="256"/>
    </location>
</feature>
<name>A0AA41V0J5_PAPNU</name>
<protein>
    <recommendedName>
        <fullName evidence="6">Protein ABIL5</fullName>
    </recommendedName>
</protein>
<evidence type="ECO:0000256" key="1">
    <source>
        <dbReference type="ARBA" id="ARBA00010020"/>
    </source>
</evidence>
<feature type="compositionally biased region" description="Basic and acidic residues" evidence="3">
    <location>
        <begin position="13"/>
        <end position="26"/>
    </location>
</feature>
<sequence length="283" mass="32852">MNIQESEPSSPPDKSELNKSDTHPLDEVERFDKSLQELKDLRTQLHYAADHCEASFLKTQEKRIVMDNTKEYICKAIVTVVDHLGSVSANLNRRILESNEALENDHFHMHCLNQRLLTCKQYSECLTISDVRWSSNSPRHYPRYIAPSNAKLEESKPIVRYSDIEGSEPFKTRPKYRLGFESFDKEMPVTLYKNPQKLSYAATWDNNFKKLGLGLSKILPARETPPHSPTSPNQNPYFQFQTKDVDKQQSRNDAPNHGRRRSFHLTRRSLLLTRNTKETMGPF</sequence>
<dbReference type="PANTHER" id="PTHR10460:SF11">
    <property type="entry name" value="PROTEIN ABIL5-RELATED"/>
    <property type="match status" value="1"/>
</dbReference>
<evidence type="ECO:0000313" key="4">
    <source>
        <dbReference type="EMBL" id="MCL7027077.1"/>
    </source>
</evidence>
<feature type="compositionally biased region" description="Basic residues" evidence="3">
    <location>
        <begin position="257"/>
        <end position="267"/>
    </location>
</feature>
<feature type="region of interest" description="Disordered" evidence="3">
    <location>
        <begin position="219"/>
        <end position="238"/>
    </location>
</feature>